<keyword evidence="6" id="KW-1185">Reference proteome</keyword>
<dbReference type="EMBL" id="JAJGAK010000001">
    <property type="protein sequence ID" value="MCC8361527.1"/>
    <property type="molecule type" value="Genomic_DNA"/>
</dbReference>
<dbReference type="Proteomes" id="UP001165293">
    <property type="component" value="Unassembled WGS sequence"/>
</dbReference>
<gene>
    <name evidence="5" type="ORF">LK996_00300</name>
</gene>
<evidence type="ECO:0000256" key="1">
    <source>
        <dbReference type="ARBA" id="ARBA00001554"/>
    </source>
</evidence>
<dbReference type="PANTHER" id="PTHR12599">
    <property type="entry name" value="PTERIN-4-ALPHA-CARBINOLAMINE DEHYDRATASE"/>
    <property type="match status" value="1"/>
</dbReference>
<dbReference type="NCBIfam" id="NF002017">
    <property type="entry name" value="PRK00823.1-2"/>
    <property type="match status" value="1"/>
</dbReference>
<dbReference type="GO" id="GO:0008124">
    <property type="term" value="F:4-alpha-hydroxytetrahydrobiopterin dehydratase activity"/>
    <property type="evidence" value="ECO:0007669"/>
    <property type="project" value="UniProtKB-EC"/>
</dbReference>
<dbReference type="InterPro" id="IPR036428">
    <property type="entry name" value="PCD_sf"/>
</dbReference>
<protein>
    <recommendedName>
        <fullName evidence="4">Putative pterin-4-alpha-carbinolamine dehydratase</fullName>
        <shortName evidence="4">PHS</shortName>
        <ecNumber evidence="4">4.2.1.96</ecNumber>
    </recommendedName>
    <alternativeName>
        <fullName evidence="4">4-alpha-hydroxy-tetrahydropterin dehydratase</fullName>
    </alternativeName>
    <alternativeName>
        <fullName evidence="4">Pterin carbinolamine dehydratase</fullName>
        <shortName evidence="4">PCD</shortName>
    </alternativeName>
</protein>
<dbReference type="SUPFAM" id="SSF55248">
    <property type="entry name" value="PCD-like"/>
    <property type="match status" value="1"/>
</dbReference>
<proteinExistence type="inferred from homology"/>
<dbReference type="RefSeq" id="WP_230525181.1">
    <property type="nucleotide sequence ID" value="NZ_JAJGAK010000001.1"/>
</dbReference>
<dbReference type="EC" id="4.2.1.96" evidence="4"/>
<name>A0ABS8JD58_9GAMM</name>
<evidence type="ECO:0000256" key="3">
    <source>
        <dbReference type="ARBA" id="ARBA00023239"/>
    </source>
</evidence>
<sequence>MSDLIALADAHCIPRRGTEHKLNEARVRELLPEVPGWELAEDGHALVKTYKFKDYWRTIAFVNALAWIANREDHHPDLGVHYDRCVVRFSTHDVGGLSENDFILAAKAERLAADAPA</sequence>
<keyword evidence="3 4" id="KW-0456">Lyase</keyword>
<evidence type="ECO:0000256" key="4">
    <source>
        <dbReference type="HAMAP-Rule" id="MF_00434"/>
    </source>
</evidence>
<dbReference type="InterPro" id="IPR001533">
    <property type="entry name" value="Pterin_deHydtase"/>
</dbReference>
<comment type="catalytic activity">
    <reaction evidence="1 4">
        <text>(4aS,6R)-4a-hydroxy-L-erythro-5,6,7,8-tetrahydrobiopterin = (6R)-L-erythro-6,7-dihydrobiopterin + H2O</text>
        <dbReference type="Rhea" id="RHEA:11920"/>
        <dbReference type="ChEBI" id="CHEBI:15377"/>
        <dbReference type="ChEBI" id="CHEBI:15642"/>
        <dbReference type="ChEBI" id="CHEBI:43120"/>
        <dbReference type="EC" id="4.2.1.96"/>
    </reaction>
</comment>
<reference evidence="5" key="1">
    <citation type="submission" date="2021-10" db="EMBL/GenBank/DDBJ databases">
        <authorList>
            <person name="Lyu M."/>
            <person name="Wang X."/>
            <person name="Meng X."/>
            <person name="Xu K."/>
        </authorList>
    </citation>
    <scope>NUCLEOTIDE SEQUENCE</scope>
    <source>
        <strain evidence="5">A6</strain>
    </source>
</reference>
<dbReference type="CDD" id="cd00913">
    <property type="entry name" value="PCD_DCoH_subfamily_a"/>
    <property type="match status" value="1"/>
</dbReference>
<dbReference type="HAMAP" id="MF_00434">
    <property type="entry name" value="Pterin_4_alpha"/>
    <property type="match status" value="1"/>
</dbReference>
<dbReference type="NCBIfam" id="NF002019">
    <property type="entry name" value="PRK00823.1-4"/>
    <property type="match status" value="1"/>
</dbReference>
<accession>A0ABS8JD58</accession>
<evidence type="ECO:0000256" key="2">
    <source>
        <dbReference type="ARBA" id="ARBA00006472"/>
    </source>
</evidence>
<organism evidence="5 6">
    <name type="scientific">Noviluteimonas lactosilytica</name>
    <dbReference type="NCBI Taxonomy" id="2888523"/>
    <lineage>
        <taxon>Bacteria</taxon>
        <taxon>Pseudomonadati</taxon>
        <taxon>Pseudomonadota</taxon>
        <taxon>Gammaproteobacteria</taxon>
        <taxon>Lysobacterales</taxon>
        <taxon>Lysobacteraceae</taxon>
        <taxon>Noviluteimonas</taxon>
    </lineage>
</organism>
<evidence type="ECO:0000313" key="6">
    <source>
        <dbReference type="Proteomes" id="UP001165293"/>
    </source>
</evidence>
<dbReference type="PANTHER" id="PTHR12599:SF0">
    <property type="entry name" value="PTERIN-4-ALPHA-CARBINOLAMINE DEHYDRATASE"/>
    <property type="match status" value="1"/>
</dbReference>
<dbReference type="Gene3D" id="3.30.1360.20">
    <property type="entry name" value="Transcriptional coactivator/pterin dehydratase"/>
    <property type="match status" value="1"/>
</dbReference>
<evidence type="ECO:0000313" key="5">
    <source>
        <dbReference type="EMBL" id="MCC8361527.1"/>
    </source>
</evidence>
<comment type="similarity">
    <text evidence="2 4">Belongs to the pterin-4-alpha-carbinolamine dehydratase family.</text>
</comment>
<comment type="caution">
    <text evidence="5">The sequence shown here is derived from an EMBL/GenBank/DDBJ whole genome shotgun (WGS) entry which is preliminary data.</text>
</comment>
<dbReference type="Pfam" id="PF01329">
    <property type="entry name" value="Pterin_4a"/>
    <property type="match status" value="1"/>
</dbReference>